<dbReference type="PaxDb" id="10116-ENSRNOP00000052123"/>
<comment type="similarity">
    <text evidence="3 4">Belongs to the small heat shock protein (HSP20) family.</text>
</comment>
<evidence type="ECO:0000256" key="4">
    <source>
        <dbReference type="RuleBase" id="RU003616"/>
    </source>
</evidence>
<dbReference type="Ensembl" id="ENSRNOT00000055248.4">
    <property type="protein sequence ID" value="ENSRNOP00000052123.3"/>
    <property type="gene ID" value="ENSRNOG00000036819.4"/>
</dbReference>
<keyword evidence="8" id="KW-1185">Reference proteome</keyword>
<dbReference type="KEGG" id="rno:363681"/>
<dbReference type="InterPro" id="IPR042940">
    <property type="entry name" value="HSPB9"/>
</dbReference>
<dbReference type="Proteomes" id="UP000002494">
    <property type="component" value="Chromosome 10"/>
</dbReference>
<dbReference type="AlphaFoldDB" id="D4ACX7"/>
<dbReference type="InterPro" id="IPR002068">
    <property type="entry name" value="A-crystallin/Hsp20_dom"/>
</dbReference>
<evidence type="ECO:0000313" key="9">
    <source>
        <dbReference type="RGD" id="1309122"/>
    </source>
</evidence>
<dbReference type="InterPro" id="IPR008978">
    <property type="entry name" value="HSP20-like_chaperone"/>
</dbReference>
<feature type="region of interest" description="Disordered" evidence="5">
    <location>
        <begin position="178"/>
        <end position="203"/>
    </location>
</feature>
<evidence type="ECO:0000313" key="7">
    <source>
        <dbReference type="Ensembl" id="ENSRNOP00000052123.3"/>
    </source>
</evidence>
<evidence type="ECO:0000256" key="1">
    <source>
        <dbReference type="ARBA" id="ARBA00004496"/>
    </source>
</evidence>
<reference evidence="7" key="2">
    <citation type="submission" date="2024-01" db="EMBL/GenBank/DDBJ databases">
        <title>GRCr8: a new rat reference genome assembly contstructed from accurate long reads and long range scaffolding.</title>
        <authorList>
            <person name="Doris P.A."/>
            <person name="Kalbfleisch T."/>
            <person name="Li K."/>
            <person name="Howe K."/>
            <person name="Wood J."/>
        </authorList>
    </citation>
    <scope>NUCLEOTIDE SEQUENCE [LARGE SCALE GENOMIC DNA]</scope>
    <source>
        <strain evidence="7">Brown Norway</strain>
    </source>
</reference>
<name>D4ACX7_RAT</name>
<dbReference type="iPTMnet" id="D4ACX7"/>
<dbReference type="GO" id="GO:0005737">
    <property type="term" value="C:cytoplasm"/>
    <property type="evidence" value="ECO:0000266"/>
    <property type="project" value="RGD"/>
</dbReference>
<dbReference type="Pfam" id="PF00011">
    <property type="entry name" value="HSP20"/>
    <property type="match status" value="1"/>
</dbReference>
<dbReference type="OMA" id="TAMTCCL"/>
<reference evidence="7" key="3">
    <citation type="submission" date="2025-08" db="UniProtKB">
        <authorList>
            <consortium name="Ensembl"/>
        </authorList>
    </citation>
    <scope>IDENTIFICATION</scope>
    <source>
        <strain evidence="7">Brown Norway</strain>
    </source>
</reference>
<dbReference type="GO" id="GO:0005654">
    <property type="term" value="C:nucleoplasm"/>
    <property type="evidence" value="ECO:0000266"/>
    <property type="project" value="RGD"/>
</dbReference>
<dbReference type="PANTHER" id="PTHR47896:SF1">
    <property type="entry name" value="HEAT SHOCK PROTEIN BETA-9"/>
    <property type="match status" value="1"/>
</dbReference>
<dbReference type="PANTHER" id="PTHR47896">
    <property type="entry name" value="HEAT SHOCK PROTEIN BETA-9"/>
    <property type="match status" value="1"/>
</dbReference>
<sequence>MGTVGGPFLFAPAPRMWGGGGGSPRALRQQLHSRMQRVGSSFSTGQREPGENRVASRCPSVALSERNQAATLPVRLLKDDLAAAHANGCEEPSFQMKLDAHGFAPEDLVVRIDGQNLMVTGKRQQESNDPSRGRYRLEQSVHRQMQLPMTLDPAAMTCSLTPSGHLWFKGQNKCLPLPEAQTGPQTGQGMRLRRGGLRGSNLP</sequence>
<dbReference type="GeneTree" id="ENSGT00510000049735"/>
<evidence type="ECO:0000256" key="3">
    <source>
        <dbReference type="PROSITE-ProRule" id="PRU00285"/>
    </source>
</evidence>
<dbReference type="PROSITE" id="PS01031">
    <property type="entry name" value="SHSP"/>
    <property type="match status" value="1"/>
</dbReference>
<feature type="domain" description="SHSP" evidence="6">
    <location>
        <begin position="76"/>
        <end position="188"/>
    </location>
</feature>
<proteinExistence type="evidence at protein level"/>
<organism evidence="7 8">
    <name type="scientific">Rattus norvegicus</name>
    <name type="common">Rat</name>
    <dbReference type="NCBI Taxonomy" id="10116"/>
    <lineage>
        <taxon>Eukaryota</taxon>
        <taxon>Metazoa</taxon>
        <taxon>Chordata</taxon>
        <taxon>Craniata</taxon>
        <taxon>Vertebrata</taxon>
        <taxon>Euteleostomi</taxon>
        <taxon>Mammalia</taxon>
        <taxon>Eutheria</taxon>
        <taxon>Euarchontoglires</taxon>
        <taxon>Glires</taxon>
        <taxon>Rodentia</taxon>
        <taxon>Myomorpha</taxon>
        <taxon>Muroidea</taxon>
        <taxon>Muridae</taxon>
        <taxon>Murinae</taxon>
        <taxon>Rattus</taxon>
    </lineage>
</organism>
<comment type="subcellular location">
    <subcellularLocation>
        <location evidence="1">Cytoplasm</location>
    </subcellularLocation>
</comment>
<dbReference type="eggNOG" id="KOG3591">
    <property type="taxonomic scope" value="Eukaryota"/>
</dbReference>
<dbReference type="Bgee" id="ENSRNOG00000036819">
    <property type="expression patterns" value="Expressed in testis and 13 other cell types or tissues"/>
</dbReference>
<keyword evidence="2" id="KW-0963">Cytoplasm</keyword>
<evidence type="ECO:0000313" key="8">
    <source>
        <dbReference type="Proteomes" id="UP000002494"/>
    </source>
</evidence>
<dbReference type="OrthoDB" id="8946669at2759"/>
<dbReference type="CTD" id="94086"/>
<dbReference type="GO" id="GO:0005634">
    <property type="term" value="C:nucleus"/>
    <property type="evidence" value="ECO:0000266"/>
    <property type="project" value="RGD"/>
</dbReference>
<dbReference type="SUPFAM" id="SSF49764">
    <property type="entry name" value="HSP20-like chaperones"/>
    <property type="match status" value="1"/>
</dbReference>
<dbReference type="AGR" id="RGD:1309122"/>
<evidence type="ECO:0000259" key="6">
    <source>
        <dbReference type="PROSITE" id="PS01031"/>
    </source>
</evidence>
<reference evidence="7" key="4">
    <citation type="submission" date="2025-09" db="UniProtKB">
        <authorList>
            <consortium name="Ensembl"/>
        </authorList>
    </citation>
    <scope>IDENTIFICATION</scope>
    <source>
        <strain evidence="7">Brown Norway</strain>
    </source>
</reference>
<dbReference type="SMR" id="D4ACX7"/>
<reference evidence="10" key="1">
    <citation type="journal article" date="2012" name="Nat. Commun.">
        <title>Quantitative maps of protein phosphorylation sites across 14 different rat organs and tissues.</title>
        <authorList>
            <person name="Lundby A."/>
            <person name="Secher A."/>
            <person name="Lage K."/>
            <person name="Nordsborg N.B."/>
            <person name="Dmytriyev A."/>
            <person name="Lundby C."/>
            <person name="Olsen J.V."/>
        </authorList>
    </citation>
    <scope>IDENTIFICATION BY MASS SPECTROMETRY [LARGE SCALE ANALYSIS]</scope>
</reference>
<dbReference type="GO" id="GO:0005829">
    <property type="term" value="C:cytosol"/>
    <property type="evidence" value="ECO:0000266"/>
    <property type="project" value="RGD"/>
</dbReference>
<dbReference type="UCSC" id="RGD:1309122">
    <property type="organism name" value="rat"/>
</dbReference>
<evidence type="ECO:0000256" key="5">
    <source>
        <dbReference type="SAM" id="MobiDB-lite"/>
    </source>
</evidence>
<gene>
    <name evidence="7 9" type="primary">Hspb9</name>
</gene>
<dbReference type="FunCoup" id="D4ACX7">
    <property type="interactions" value="4"/>
</dbReference>
<dbReference type="STRING" id="10116.ENSRNOP00000052123"/>
<dbReference type="Gene3D" id="2.60.40.790">
    <property type="match status" value="1"/>
</dbReference>
<evidence type="ECO:0007829" key="10">
    <source>
        <dbReference type="PubMed" id="22673903"/>
    </source>
</evidence>
<evidence type="ECO:0000256" key="2">
    <source>
        <dbReference type="ARBA" id="ARBA00022490"/>
    </source>
</evidence>
<dbReference type="RGD" id="1309122">
    <property type="gene designation" value="Hspb9"/>
</dbReference>
<dbReference type="CDD" id="cd06481">
    <property type="entry name" value="ACD_HspB9_like"/>
    <property type="match status" value="1"/>
</dbReference>
<dbReference type="PhosphoSitePlus" id="D4ACX7"/>
<dbReference type="HOGENOM" id="CLU_1585932_0_0_1"/>
<accession>D4ACX7</accession>
<protein>
    <submittedName>
        <fullName evidence="7">Heat shock protein family B (small) member 9</fullName>
    </submittedName>
</protein>